<protein>
    <submittedName>
        <fullName evidence="2">Flp family type IVb pilin</fullName>
    </submittedName>
</protein>
<evidence type="ECO:0000256" key="1">
    <source>
        <dbReference type="SAM" id="Phobius"/>
    </source>
</evidence>
<keyword evidence="1" id="KW-1133">Transmembrane helix</keyword>
<proteinExistence type="predicted"/>
<accession>A0A6I6IX86</accession>
<organism evidence="2 3">
    <name type="scientific">Roseovarius faecimaris</name>
    <dbReference type="NCBI Taxonomy" id="2494550"/>
    <lineage>
        <taxon>Bacteria</taxon>
        <taxon>Pseudomonadati</taxon>
        <taxon>Pseudomonadota</taxon>
        <taxon>Alphaproteobacteria</taxon>
        <taxon>Rhodobacterales</taxon>
        <taxon>Roseobacteraceae</taxon>
        <taxon>Roseovarius</taxon>
    </lineage>
</organism>
<dbReference type="Proteomes" id="UP000428330">
    <property type="component" value="Chromosome"/>
</dbReference>
<name>A0A6I6IX86_9RHOB</name>
<keyword evidence="1" id="KW-0812">Transmembrane</keyword>
<dbReference type="KEGG" id="rom:EI983_18800"/>
<reference evidence="3" key="1">
    <citation type="submission" date="2018-12" db="EMBL/GenBank/DDBJ databases">
        <title>Complete genome sequence of Roseovarius sp. MME-070.</title>
        <authorList>
            <person name="Nam Y.-D."/>
            <person name="Kang J."/>
            <person name="Chung W.-H."/>
            <person name="Park Y.S."/>
        </authorList>
    </citation>
    <scope>NUCLEOTIDE SEQUENCE [LARGE SCALE GENOMIC DNA]</scope>
    <source>
        <strain evidence="3">MME-070</strain>
    </source>
</reference>
<dbReference type="RefSeq" id="WP_157708882.1">
    <property type="nucleotide sequence ID" value="NZ_CP034348.1"/>
</dbReference>
<feature type="transmembrane region" description="Helical" evidence="1">
    <location>
        <begin position="28"/>
        <end position="47"/>
    </location>
</feature>
<dbReference type="EMBL" id="CP034348">
    <property type="protein sequence ID" value="QGY00202.1"/>
    <property type="molecule type" value="Genomic_DNA"/>
</dbReference>
<dbReference type="AlphaFoldDB" id="A0A6I6IX86"/>
<keyword evidence="1" id="KW-0472">Membrane</keyword>
<evidence type="ECO:0000313" key="2">
    <source>
        <dbReference type="EMBL" id="QGY00202.1"/>
    </source>
</evidence>
<sequence length="72" mass="7873">MLNKVNHYIVDLFRRFQSDEDGLALTEYLILLGLLTAAVITAVLAFGGQLGTLWNGWATWINSLTGAPPPIT</sequence>
<keyword evidence="3" id="KW-1185">Reference proteome</keyword>
<evidence type="ECO:0000313" key="3">
    <source>
        <dbReference type="Proteomes" id="UP000428330"/>
    </source>
</evidence>
<gene>
    <name evidence="2" type="ORF">EI983_18800</name>
</gene>